<comment type="caution">
    <text evidence="1">The sequence shown here is derived from an EMBL/GenBank/DDBJ whole genome shotgun (WGS) entry which is preliminary data.</text>
</comment>
<sequence>MEMDVDEFRRRFPALFREMMQGGVSMRVAGVRSRAADAEYGVSNRLPTAIDYLRRCDTDEQGREVIDFLLKRGEITAEQAEKLSEQLGSKGIRSFGSRKQLGYYFREGV</sequence>
<proteinExistence type="predicted"/>
<protein>
    <submittedName>
        <fullName evidence="1">DUF2095 domain-containing protein</fullName>
    </submittedName>
</protein>
<dbReference type="EMBL" id="DRWN01000013">
    <property type="protein sequence ID" value="HHK67794.1"/>
    <property type="molecule type" value="Genomic_DNA"/>
</dbReference>
<evidence type="ECO:0000313" key="1">
    <source>
        <dbReference type="EMBL" id="HHK67794.1"/>
    </source>
</evidence>
<name>A0A7C5QIK3_CALS0</name>
<accession>A0A7C5QIK3</accession>
<dbReference type="AlphaFoldDB" id="A0A7C5QIK3"/>
<reference evidence="1" key="1">
    <citation type="journal article" date="2020" name="mSystems">
        <title>Genome- and Community-Level Interaction Insights into Carbon Utilization and Element Cycling Functions of Hydrothermarchaeota in Hydrothermal Sediment.</title>
        <authorList>
            <person name="Zhou Z."/>
            <person name="Liu Y."/>
            <person name="Xu W."/>
            <person name="Pan J."/>
            <person name="Luo Z.H."/>
            <person name="Li M."/>
        </authorList>
    </citation>
    <scope>NUCLEOTIDE SEQUENCE [LARGE SCALE GENOMIC DNA]</scope>
    <source>
        <strain evidence="1">SpSt-1056</strain>
    </source>
</reference>
<organism evidence="1">
    <name type="scientific">Caldiarchaeum subterraneum</name>
    <dbReference type="NCBI Taxonomy" id="311458"/>
    <lineage>
        <taxon>Archaea</taxon>
        <taxon>Nitrososphaerota</taxon>
        <taxon>Candidatus Caldarchaeales</taxon>
        <taxon>Candidatus Caldarchaeaceae</taxon>
        <taxon>Candidatus Caldarchaeum</taxon>
    </lineage>
</organism>
<gene>
    <name evidence="1" type="ORF">ENM11_01380</name>
</gene>
<dbReference type="InterPro" id="IPR018662">
    <property type="entry name" value="DUF2095"/>
</dbReference>
<dbReference type="Pfam" id="PF09868">
    <property type="entry name" value="DUF2095"/>
    <property type="match status" value="1"/>
</dbReference>